<dbReference type="STRING" id="1931241.BVH74_06300"/>
<dbReference type="GO" id="GO:0003700">
    <property type="term" value="F:DNA-binding transcription factor activity"/>
    <property type="evidence" value="ECO:0007669"/>
    <property type="project" value="TreeGrafter"/>
</dbReference>
<dbReference type="KEGG" id="ppha:BVH74_06300"/>
<dbReference type="RefSeq" id="WP_080049241.1">
    <property type="nucleotide sequence ID" value="NZ_CP020100.1"/>
</dbReference>
<dbReference type="InterPro" id="IPR001647">
    <property type="entry name" value="HTH_TetR"/>
</dbReference>
<dbReference type="PANTHER" id="PTHR30055:SF223">
    <property type="entry name" value="HTH-TYPE TRANSCRIPTIONAL REGULATOR UIDR"/>
    <property type="match status" value="1"/>
</dbReference>
<proteinExistence type="predicted"/>
<keyword evidence="5" id="KW-1185">Reference proteome</keyword>
<organism evidence="4 5">
    <name type="scientific">Halopseudomonas phragmitis</name>
    <dbReference type="NCBI Taxonomy" id="1931241"/>
    <lineage>
        <taxon>Bacteria</taxon>
        <taxon>Pseudomonadati</taxon>
        <taxon>Pseudomonadota</taxon>
        <taxon>Gammaproteobacteria</taxon>
        <taxon>Pseudomonadales</taxon>
        <taxon>Pseudomonadaceae</taxon>
        <taxon>Halopseudomonas</taxon>
    </lineage>
</organism>
<dbReference type="PROSITE" id="PS50977">
    <property type="entry name" value="HTH_TETR_2"/>
    <property type="match status" value="1"/>
</dbReference>
<protein>
    <recommendedName>
        <fullName evidence="3">HTH tetR-type domain-containing protein</fullName>
    </recommendedName>
</protein>
<evidence type="ECO:0000313" key="4">
    <source>
        <dbReference type="EMBL" id="AQZ94388.1"/>
    </source>
</evidence>
<dbReference type="Proteomes" id="UP000243488">
    <property type="component" value="Chromosome"/>
</dbReference>
<feature type="DNA-binding region" description="H-T-H motif" evidence="2">
    <location>
        <begin position="37"/>
        <end position="56"/>
    </location>
</feature>
<dbReference type="Gene3D" id="1.10.357.10">
    <property type="entry name" value="Tetracycline Repressor, domain 2"/>
    <property type="match status" value="1"/>
</dbReference>
<dbReference type="PANTHER" id="PTHR30055">
    <property type="entry name" value="HTH-TYPE TRANSCRIPTIONAL REGULATOR RUTR"/>
    <property type="match status" value="1"/>
</dbReference>
<dbReference type="AlphaFoldDB" id="A0A1V0B372"/>
<evidence type="ECO:0000256" key="1">
    <source>
        <dbReference type="ARBA" id="ARBA00023125"/>
    </source>
</evidence>
<evidence type="ECO:0000259" key="3">
    <source>
        <dbReference type="PROSITE" id="PS50977"/>
    </source>
</evidence>
<reference evidence="4 5" key="1">
    <citation type="submission" date="2017-03" db="EMBL/GenBank/DDBJ databases">
        <title>Complete genome sequence of the novel DNRA strain Pseudomonas sp. S-6-2 isolated from Chinese polluted river sediment. Journal of Biotechnology.</title>
        <authorList>
            <person name="Li J."/>
            <person name="Xiang F."/>
            <person name="Wang L."/>
            <person name="Xi L."/>
            <person name="Liu J."/>
        </authorList>
    </citation>
    <scope>NUCLEOTIDE SEQUENCE [LARGE SCALE GENOMIC DNA]</scope>
    <source>
        <strain evidence="4 5">S-6-2</strain>
    </source>
</reference>
<dbReference type="InterPro" id="IPR050109">
    <property type="entry name" value="HTH-type_TetR-like_transc_reg"/>
</dbReference>
<dbReference type="Pfam" id="PF00440">
    <property type="entry name" value="TetR_N"/>
    <property type="match status" value="1"/>
</dbReference>
<sequence>MTKPKVPKRRASSQDRIERILDATVRLLSRQSLAELSIYTIAEEAEIPPSSVYHFFPQLGDVLAALAMRVFAELDEVLNAPFQQPAPATWMALVEQLEARFQHYYQTHPAACELILGAYELAAIRQADRQHDRQLGDSLRVCLERHFQLPVLPEQVDIFTLAMQAADKLLAVDYQQHGRLTPAMCQEATRMMLAYLGLYLPPLLAPVRAD</sequence>
<dbReference type="EMBL" id="CP020100">
    <property type="protein sequence ID" value="AQZ94388.1"/>
    <property type="molecule type" value="Genomic_DNA"/>
</dbReference>
<dbReference type="InterPro" id="IPR009057">
    <property type="entry name" value="Homeodomain-like_sf"/>
</dbReference>
<keyword evidence="1 2" id="KW-0238">DNA-binding</keyword>
<evidence type="ECO:0000313" key="5">
    <source>
        <dbReference type="Proteomes" id="UP000243488"/>
    </source>
</evidence>
<dbReference type="SUPFAM" id="SSF46689">
    <property type="entry name" value="Homeodomain-like"/>
    <property type="match status" value="1"/>
</dbReference>
<gene>
    <name evidence="4" type="ORF">BVH74_06300</name>
</gene>
<feature type="domain" description="HTH tetR-type" evidence="3">
    <location>
        <begin position="14"/>
        <end position="74"/>
    </location>
</feature>
<accession>A0A1V0B372</accession>
<evidence type="ECO:0000256" key="2">
    <source>
        <dbReference type="PROSITE-ProRule" id="PRU00335"/>
    </source>
</evidence>
<name>A0A1V0B372_9GAMM</name>
<dbReference type="GO" id="GO:0000976">
    <property type="term" value="F:transcription cis-regulatory region binding"/>
    <property type="evidence" value="ECO:0007669"/>
    <property type="project" value="TreeGrafter"/>
</dbReference>